<dbReference type="RefSeq" id="WP_062951799.1">
    <property type="nucleotide sequence ID" value="NZ_LPVY01000012.1"/>
</dbReference>
<sequence length="200" mass="21815">MKSQRLRVSGVYNASASRTLSAGIHRRRPGQGDLTPEPDIADQKNGGQDPEPQSDHQSPGHRRHVKSQTATSSKSGRDPDNDVKNGKTNVAVSDEGPEDHPFINFIASIMPSGEAPNDNPEFPVSADDRQAGGYRSDNQGSRILRNAPEVRTALPVHTLAIRRRGMERWLPNIGSFLITGIVIVAVIWMTVIELSVILGR</sequence>
<organism evidence="3 4">
    <name type="scientific">Thalassospira lucentensis</name>
    <dbReference type="NCBI Taxonomy" id="168935"/>
    <lineage>
        <taxon>Bacteria</taxon>
        <taxon>Pseudomonadati</taxon>
        <taxon>Pseudomonadota</taxon>
        <taxon>Alphaproteobacteria</taxon>
        <taxon>Rhodospirillales</taxon>
        <taxon>Thalassospiraceae</taxon>
        <taxon>Thalassospira</taxon>
    </lineage>
</organism>
<dbReference type="AlphaFoldDB" id="A0A154L5I5"/>
<feature type="compositionally biased region" description="Basic and acidic residues" evidence="1">
    <location>
        <begin position="75"/>
        <end position="85"/>
    </location>
</feature>
<evidence type="ECO:0000313" key="3">
    <source>
        <dbReference type="EMBL" id="KZB64538.1"/>
    </source>
</evidence>
<dbReference type="OrthoDB" id="7366978at2"/>
<gene>
    <name evidence="3" type="ORF">AUP42_01135</name>
</gene>
<feature type="transmembrane region" description="Helical" evidence="2">
    <location>
        <begin position="169"/>
        <end position="191"/>
    </location>
</feature>
<evidence type="ECO:0000256" key="1">
    <source>
        <dbReference type="SAM" id="MobiDB-lite"/>
    </source>
</evidence>
<accession>A0A154L5I5</accession>
<dbReference type="Proteomes" id="UP000076335">
    <property type="component" value="Unassembled WGS sequence"/>
</dbReference>
<proteinExistence type="predicted"/>
<feature type="region of interest" description="Disordered" evidence="1">
    <location>
        <begin position="1"/>
        <end position="98"/>
    </location>
</feature>
<keyword evidence="2" id="KW-0472">Membrane</keyword>
<comment type="caution">
    <text evidence="3">The sequence shown here is derived from an EMBL/GenBank/DDBJ whole genome shotgun (WGS) entry which is preliminary data.</text>
</comment>
<evidence type="ECO:0000256" key="2">
    <source>
        <dbReference type="SAM" id="Phobius"/>
    </source>
</evidence>
<reference evidence="3 4" key="1">
    <citation type="submission" date="2015-12" db="EMBL/GenBank/DDBJ databases">
        <title>Genome sequence of Thalassospira lucentensis MCCC 1A02072.</title>
        <authorList>
            <person name="Lu L."/>
            <person name="Lai Q."/>
            <person name="Shao Z."/>
            <person name="Qian P."/>
        </authorList>
    </citation>
    <scope>NUCLEOTIDE SEQUENCE [LARGE SCALE GENOMIC DNA]</scope>
    <source>
        <strain evidence="3 4">MCCC 1A02072</strain>
    </source>
</reference>
<evidence type="ECO:0000313" key="4">
    <source>
        <dbReference type="Proteomes" id="UP000076335"/>
    </source>
</evidence>
<protein>
    <submittedName>
        <fullName evidence="3">Uncharacterized protein</fullName>
    </submittedName>
</protein>
<feature type="region of interest" description="Disordered" evidence="1">
    <location>
        <begin position="110"/>
        <end position="140"/>
    </location>
</feature>
<name>A0A154L5I5_9PROT</name>
<keyword evidence="2" id="KW-1133">Transmembrane helix</keyword>
<keyword evidence="2" id="KW-0812">Transmembrane</keyword>
<dbReference type="EMBL" id="LPVY01000012">
    <property type="protein sequence ID" value="KZB64538.1"/>
    <property type="molecule type" value="Genomic_DNA"/>
</dbReference>